<proteinExistence type="predicted"/>
<feature type="non-terminal residue" evidence="1">
    <location>
        <position position="63"/>
    </location>
</feature>
<sequence>MGLYQQLMHMRRSPTARRPYQTHWEKCSELLRYLVPYHLTRTMHFSFLVAVAALAASMSVSAQ</sequence>
<dbReference type="InParanoid" id="A0A1B7MDF6"/>
<evidence type="ECO:0000313" key="1">
    <source>
        <dbReference type="EMBL" id="OAX30618.1"/>
    </source>
</evidence>
<name>A0A1B7MDF6_9AGAM</name>
<gene>
    <name evidence="1" type="ORF">K503DRAFT_870947</name>
</gene>
<dbReference type="EMBL" id="KV450180">
    <property type="protein sequence ID" value="OAX30618.1"/>
    <property type="molecule type" value="Genomic_DNA"/>
</dbReference>
<protein>
    <submittedName>
        <fullName evidence="1">Uncharacterized protein</fullName>
    </submittedName>
</protein>
<organism evidence="1 2">
    <name type="scientific">Rhizopogon vinicolor AM-OR11-026</name>
    <dbReference type="NCBI Taxonomy" id="1314800"/>
    <lineage>
        <taxon>Eukaryota</taxon>
        <taxon>Fungi</taxon>
        <taxon>Dikarya</taxon>
        <taxon>Basidiomycota</taxon>
        <taxon>Agaricomycotina</taxon>
        <taxon>Agaricomycetes</taxon>
        <taxon>Agaricomycetidae</taxon>
        <taxon>Boletales</taxon>
        <taxon>Suillineae</taxon>
        <taxon>Rhizopogonaceae</taxon>
        <taxon>Rhizopogon</taxon>
    </lineage>
</organism>
<dbReference type="Proteomes" id="UP000092154">
    <property type="component" value="Unassembled WGS sequence"/>
</dbReference>
<dbReference type="AlphaFoldDB" id="A0A1B7MDF6"/>
<reference evidence="1 2" key="1">
    <citation type="submission" date="2016-06" db="EMBL/GenBank/DDBJ databases">
        <title>Comparative genomics of the ectomycorrhizal sister species Rhizopogon vinicolor and Rhizopogon vesiculosus (Basidiomycota: Boletales) reveals a divergence of the mating type B locus.</title>
        <authorList>
            <consortium name="DOE Joint Genome Institute"/>
            <person name="Mujic A.B."/>
            <person name="Kuo A."/>
            <person name="Tritt A."/>
            <person name="Lipzen A."/>
            <person name="Chen C."/>
            <person name="Johnson J."/>
            <person name="Sharma A."/>
            <person name="Barry K."/>
            <person name="Grigoriev I.V."/>
            <person name="Spatafora J.W."/>
        </authorList>
    </citation>
    <scope>NUCLEOTIDE SEQUENCE [LARGE SCALE GENOMIC DNA]</scope>
    <source>
        <strain evidence="1 2">AM-OR11-026</strain>
    </source>
</reference>
<evidence type="ECO:0000313" key="2">
    <source>
        <dbReference type="Proteomes" id="UP000092154"/>
    </source>
</evidence>
<accession>A0A1B7MDF6</accession>
<keyword evidence="2" id="KW-1185">Reference proteome</keyword>